<dbReference type="GeneTree" id="ENSGT00940000155312"/>
<dbReference type="GO" id="GO:0005096">
    <property type="term" value="F:GTPase activator activity"/>
    <property type="evidence" value="ECO:0007669"/>
    <property type="project" value="TreeGrafter"/>
</dbReference>
<sequence length="227" mass="25364">MPGTAEERSRVLAVIRALKAAGVRVKNWKNFLDGGSAARKTEGFAFGRDLSLLPQRQVAEVGGSVPQFLVEACEFLSNHLHTEGLFRKTGSLARIRALRTELERVECMFSDSSALQPCDVASLLKQFLRELPRPLIPCELRGALCQAQGLEEAAAPEAVGEGPVLLLTALFPPAQVRALRYFCSFLQRVAQRYECEVEISLRLLESLITFQMWSDQYNFCQKQLTFN</sequence>
<dbReference type="Pfam" id="PF00620">
    <property type="entry name" value="RhoGAP"/>
    <property type="match status" value="1"/>
</dbReference>
<keyword evidence="3" id="KW-1185">Reference proteome</keyword>
<dbReference type="InterPro" id="IPR008936">
    <property type="entry name" value="Rho_GTPase_activation_prot"/>
</dbReference>
<dbReference type="Ensembl" id="ENSDCDT00010026849.1">
    <property type="protein sequence ID" value="ENSDCDP00010022460.1"/>
    <property type="gene ID" value="ENSDCDG00010013287.1"/>
</dbReference>
<dbReference type="SMART" id="SM00324">
    <property type="entry name" value="RhoGAP"/>
    <property type="match status" value="1"/>
</dbReference>
<evidence type="ECO:0000313" key="3">
    <source>
        <dbReference type="Proteomes" id="UP000694580"/>
    </source>
</evidence>
<reference evidence="2" key="2">
    <citation type="submission" date="2025-05" db="UniProtKB">
        <authorList>
            <consortium name="Ensembl"/>
        </authorList>
    </citation>
    <scope>IDENTIFICATION</scope>
</reference>
<dbReference type="PROSITE" id="PS50238">
    <property type="entry name" value="RHOGAP"/>
    <property type="match status" value="1"/>
</dbReference>
<protein>
    <recommendedName>
        <fullName evidence="1">Rho-GAP domain-containing protein</fullName>
    </recommendedName>
</protein>
<proteinExistence type="predicted"/>
<dbReference type="PANTHER" id="PTHR15670">
    <property type="entry name" value="RHO GTPASE ACTIVATING PROTEIN 11A"/>
    <property type="match status" value="1"/>
</dbReference>
<reference evidence="2 3" key="1">
    <citation type="submission" date="2020-06" db="EMBL/GenBank/DDBJ databases">
        <authorList>
            <consortium name="Wellcome Sanger Institute Data Sharing"/>
        </authorList>
    </citation>
    <scope>NUCLEOTIDE SEQUENCE [LARGE SCALE GENOMIC DNA]</scope>
</reference>
<feature type="domain" description="Rho-GAP" evidence="1">
    <location>
        <begin position="48"/>
        <end position="227"/>
    </location>
</feature>
<dbReference type="SUPFAM" id="SSF48350">
    <property type="entry name" value="GTPase activation domain, GAP"/>
    <property type="match status" value="1"/>
</dbReference>
<dbReference type="AlphaFoldDB" id="A0AAY4EJV4"/>
<dbReference type="GO" id="GO:0007165">
    <property type="term" value="P:signal transduction"/>
    <property type="evidence" value="ECO:0007669"/>
    <property type="project" value="InterPro"/>
</dbReference>
<dbReference type="InterPro" id="IPR042869">
    <property type="entry name" value="ARHGAP11A/B"/>
</dbReference>
<dbReference type="InterPro" id="IPR000198">
    <property type="entry name" value="RhoGAP_dom"/>
</dbReference>
<dbReference type="Gene3D" id="1.10.555.10">
    <property type="entry name" value="Rho GTPase activation protein"/>
    <property type="match status" value="1"/>
</dbReference>
<evidence type="ECO:0000259" key="1">
    <source>
        <dbReference type="PROSITE" id="PS50238"/>
    </source>
</evidence>
<evidence type="ECO:0000313" key="2">
    <source>
        <dbReference type="Ensembl" id="ENSDCDP00010057925.1"/>
    </source>
</evidence>
<dbReference type="PANTHER" id="PTHR15670:SF4">
    <property type="entry name" value="RHO GTPASE-ACTIVATING PROTEIN 11A"/>
    <property type="match status" value="1"/>
</dbReference>
<dbReference type="Ensembl" id="ENSDCDT00010068616.1">
    <property type="protein sequence ID" value="ENSDCDP00010057925.1"/>
    <property type="gene ID" value="ENSDCDG00010032695.1"/>
</dbReference>
<organism evidence="2 3">
    <name type="scientific">Denticeps clupeoides</name>
    <name type="common">denticle herring</name>
    <dbReference type="NCBI Taxonomy" id="299321"/>
    <lineage>
        <taxon>Eukaryota</taxon>
        <taxon>Metazoa</taxon>
        <taxon>Chordata</taxon>
        <taxon>Craniata</taxon>
        <taxon>Vertebrata</taxon>
        <taxon>Euteleostomi</taxon>
        <taxon>Actinopterygii</taxon>
        <taxon>Neopterygii</taxon>
        <taxon>Teleostei</taxon>
        <taxon>Clupei</taxon>
        <taxon>Clupeiformes</taxon>
        <taxon>Denticipitoidei</taxon>
        <taxon>Denticipitidae</taxon>
        <taxon>Denticeps</taxon>
    </lineage>
</organism>
<name>A0AAY4EJV4_9TELE</name>
<dbReference type="Proteomes" id="UP000694580">
    <property type="component" value="Chromosome 6"/>
</dbReference>
<accession>A0AAY4EJV4</accession>